<dbReference type="Gene3D" id="2.30.110.10">
    <property type="entry name" value="Electron Transport, Fmn-binding Protein, Chain A"/>
    <property type="match status" value="1"/>
</dbReference>
<feature type="transmembrane region" description="Helical" evidence="1">
    <location>
        <begin position="156"/>
        <end position="179"/>
    </location>
</feature>
<dbReference type="InterPro" id="IPR012349">
    <property type="entry name" value="Split_barrel_FMN-bd"/>
</dbReference>
<keyword evidence="1" id="KW-0812">Transmembrane</keyword>
<feature type="transmembrane region" description="Helical" evidence="1">
    <location>
        <begin position="316"/>
        <end position="342"/>
    </location>
</feature>
<gene>
    <name evidence="2" type="ORF">AB0I48_12080</name>
</gene>
<keyword evidence="1" id="KW-1133">Transmembrane helix</keyword>
<evidence type="ECO:0008006" key="4">
    <source>
        <dbReference type="Google" id="ProtNLM"/>
    </source>
</evidence>
<name>A0ABV3FS91_9NOCA</name>
<evidence type="ECO:0000313" key="2">
    <source>
        <dbReference type="EMBL" id="MEV0708296.1"/>
    </source>
</evidence>
<reference evidence="2 3" key="1">
    <citation type="submission" date="2024-06" db="EMBL/GenBank/DDBJ databases">
        <title>The Natural Products Discovery Center: Release of the First 8490 Sequenced Strains for Exploring Actinobacteria Biosynthetic Diversity.</title>
        <authorList>
            <person name="Kalkreuter E."/>
            <person name="Kautsar S.A."/>
            <person name="Yang D."/>
            <person name="Bader C.D."/>
            <person name="Teijaro C.N."/>
            <person name="Fluegel L."/>
            <person name="Davis C.M."/>
            <person name="Simpson J.R."/>
            <person name="Lauterbach L."/>
            <person name="Steele A.D."/>
            <person name="Gui C."/>
            <person name="Meng S."/>
            <person name="Li G."/>
            <person name="Viehrig K."/>
            <person name="Ye F."/>
            <person name="Su P."/>
            <person name="Kiefer A.F."/>
            <person name="Nichols A."/>
            <person name="Cepeda A.J."/>
            <person name="Yan W."/>
            <person name="Fan B."/>
            <person name="Jiang Y."/>
            <person name="Adhikari A."/>
            <person name="Zheng C.-J."/>
            <person name="Schuster L."/>
            <person name="Cowan T.M."/>
            <person name="Smanski M.J."/>
            <person name="Chevrette M.G."/>
            <person name="De Carvalho L.P.S."/>
            <person name="Shen B."/>
        </authorList>
    </citation>
    <scope>NUCLEOTIDE SEQUENCE [LARGE SCALE GENOMIC DNA]</scope>
    <source>
        <strain evidence="2 3">NPDC050403</strain>
    </source>
</reference>
<comment type="caution">
    <text evidence="2">The sequence shown here is derived from an EMBL/GenBank/DDBJ whole genome shotgun (WGS) entry which is preliminary data.</text>
</comment>
<feature type="transmembrane region" description="Helical" evidence="1">
    <location>
        <begin position="185"/>
        <end position="208"/>
    </location>
</feature>
<feature type="transmembrane region" description="Helical" evidence="1">
    <location>
        <begin position="220"/>
        <end position="241"/>
    </location>
</feature>
<dbReference type="EMBL" id="JBFAKC010000004">
    <property type="protein sequence ID" value="MEV0708296.1"/>
    <property type="molecule type" value="Genomic_DNA"/>
</dbReference>
<keyword evidence="1" id="KW-0472">Membrane</keyword>
<dbReference type="Proteomes" id="UP001551695">
    <property type="component" value="Unassembled WGS sequence"/>
</dbReference>
<keyword evidence="3" id="KW-1185">Reference proteome</keyword>
<protein>
    <recommendedName>
        <fullName evidence="4">DUF385 domain-containing protein</fullName>
    </recommendedName>
</protein>
<feature type="transmembrane region" description="Helical" evidence="1">
    <location>
        <begin position="253"/>
        <end position="275"/>
    </location>
</feature>
<organism evidence="2 3">
    <name type="scientific">Nocardia aurea</name>
    <dbReference type="NCBI Taxonomy" id="2144174"/>
    <lineage>
        <taxon>Bacteria</taxon>
        <taxon>Bacillati</taxon>
        <taxon>Actinomycetota</taxon>
        <taxon>Actinomycetes</taxon>
        <taxon>Mycobacteriales</taxon>
        <taxon>Nocardiaceae</taxon>
        <taxon>Nocardia</taxon>
    </lineage>
</organism>
<evidence type="ECO:0000256" key="1">
    <source>
        <dbReference type="SAM" id="Phobius"/>
    </source>
</evidence>
<evidence type="ECO:0000313" key="3">
    <source>
        <dbReference type="Proteomes" id="UP001551695"/>
    </source>
</evidence>
<accession>A0ABV3FS91</accession>
<sequence length="351" mass="37679">MTEMTRYRTPGFGASAVLAVLHTPFARGLAPNLGELRYQARRSGRNIALPVSCVRSGDIAVVRVARPETKQWWRNFRSPRSVSVCLDGQWMHGIGHVASAGTLEHEEIAAVYQQSHPRMEIPATDPFVVIDVAVDRRRHDVEEGARRLENGTRRHWFTAVTLGELLGFAAPAVAGSVVWDAVPAVVVPAMLAAGAVEGTVLGWFQARVLRQVFPGFHSRAWVLATALGALVAWSIGVVPMISSDGLGSWPPVLLVPALVIGGSLLLLSLGASQWVVLRHHVPRAARWIAITAAAWLAGLVSFTVITTPLWHPGQSVPLVVAIGILGGFVMAATMAAVTGWGLTKLLSPRSR</sequence>
<feature type="transmembrane region" description="Helical" evidence="1">
    <location>
        <begin position="287"/>
        <end position="310"/>
    </location>
</feature>
<dbReference type="RefSeq" id="WP_355087540.1">
    <property type="nucleotide sequence ID" value="NZ_JBEXKW010000033.1"/>
</dbReference>
<proteinExistence type="predicted"/>